<protein>
    <submittedName>
        <fullName evidence="2">Uncharacterized protein</fullName>
    </submittedName>
</protein>
<evidence type="ECO:0000313" key="2">
    <source>
        <dbReference type="EMBL" id="WQF76241.1"/>
    </source>
</evidence>
<name>A0AAX4HZH5_9PEZI</name>
<dbReference type="RefSeq" id="XP_062773465.1">
    <property type="nucleotide sequence ID" value="XM_062917414.1"/>
</dbReference>
<dbReference type="KEGG" id="cdet:87937758"/>
<reference evidence="3" key="1">
    <citation type="journal article" date="2023" name="bioRxiv">
        <title>Complete genome of the Medicago anthracnose fungus, Colletotrichum destructivum, reveals a mini-chromosome-like region within a core chromosome.</title>
        <authorList>
            <person name="Lapalu N."/>
            <person name="Simon A."/>
            <person name="Lu A."/>
            <person name="Plaumann P.-L."/>
            <person name="Amselem J."/>
            <person name="Pigne S."/>
            <person name="Auger A."/>
            <person name="Koch C."/>
            <person name="Dallery J.-F."/>
            <person name="O'Connell R.J."/>
        </authorList>
    </citation>
    <scope>NUCLEOTIDE SEQUENCE [LARGE SCALE GENOMIC DNA]</scope>
    <source>
        <strain evidence="3">CBS 520.97</strain>
    </source>
</reference>
<accession>A0AAX4HZH5</accession>
<dbReference type="GeneID" id="87937758"/>
<feature type="region of interest" description="Disordered" evidence="1">
    <location>
        <begin position="216"/>
        <end position="266"/>
    </location>
</feature>
<gene>
    <name evidence="2" type="ORF">CDEST_01255</name>
</gene>
<feature type="region of interest" description="Disordered" evidence="1">
    <location>
        <begin position="323"/>
        <end position="357"/>
    </location>
</feature>
<organism evidence="2 3">
    <name type="scientific">Colletotrichum destructivum</name>
    <dbReference type="NCBI Taxonomy" id="34406"/>
    <lineage>
        <taxon>Eukaryota</taxon>
        <taxon>Fungi</taxon>
        <taxon>Dikarya</taxon>
        <taxon>Ascomycota</taxon>
        <taxon>Pezizomycotina</taxon>
        <taxon>Sordariomycetes</taxon>
        <taxon>Hypocreomycetidae</taxon>
        <taxon>Glomerellales</taxon>
        <taxon>Glomerellaceae</taxon>
        <taxon>Colletotrichum</taxon>
        <taxon>Colletotrichum destructivum species complex</taxon>
    </lineage>
</organism>
<feature type="compositionally biased region" description="Basic and acidic residues" evidence="1">
    <location>
        <begin position="30"/>
        <end position="48"/>
    </location>
</feature>
<proteinExistence type="predicted"/>
<feature type="compositionally biased region" description="Pro residues" evidence="1">
    <location>
        <begin position="7"/>
        <end position="16"/>
    </location>
</feature>
<feature type="compositionally biased region" description="Low complexity" evidence="1">
    <location>
        <begin position="221"/>
        <end position="259"/>
    </location>
</feature>
<dbReference type="EMBL" id="CP137305">
    <property type="protein sequence ID" value="WQF76241.1"/>
    <property type="molecule type" value="Genomic_DNA"/>
</dbReference>
<feature type="compositionally biased region" description="Low complexity" evidence="1">
    <location>
        <begin position="58"/>
        <end position="73"/>
    </location>
</feature>
<sequence length="357" mass="39131">MTHQPEHPPGSLPGPPSGSYMGPVIVPRSPSHDESKASVYDVSREDSARGASMNPKHQTSTPVTQSQSQSQPRSDGKMAISRSMLEAMLAEWAKNGRPRLPVSEVYHVNWAEEKKPDTVEEAVLQEILTVSNMLMMSDLYHVMTESRRRAYNGAAGAKQKELAVDIANFVTLVHIWHHFYNHKNPVDFPWMKHRPKPTSGGPDDGYRGFLRMREQTAKARPAMPAASPQAKPASSSQVKPVSSPSQTKSTPAAPEANNAPPLPSHPPYGGYYDGHYGGHPAYSHPGYAYGATPMGPLMQQTGMPPQGYQQAYGYGYDYGVQQPVMPPQGHPQADGFGYGYGTQPEGGWRSADPQWRQ</sequence>
<dbReference type="AlphaFoldDB" id="A0AAX4HZH5"/>
<dbReference type="Proteomes" id="UP001322277">
    <property type="component" value="Chromosome 1"/>
</dbReference>
<evidence type="ECO:0000313" key="3">
    <source>
        <dbReference type="Proteomes" id="UP001322277"/>
    </source>
</evidence>
<evidence type="ECO:0000256" key="1">
    <source>
        <dbReference type="SAM" id="MobiDB-lite"/>
    </source>
</evidence>
<keyword evidence="3" id="KW-1185">Reference proteome</keyword>
<feature type="region of interest" description="Disordered" evidence="1">
    <location>
        <begin position="1"/>
        <end position="78"/>
    </location>
</feature>